<accession>A0A5C5GCK9</accession>
<dbReference type="InterPro" id="IPR020843">
    <property type="entry name" value="ER"/>
</dbReference>
<gene>
    <name evidence="4" type="ORF">FHY64_00845</name>
</gene>
<evidence type="ECO:0000313" key="4">
    <source>
        <dbReference type="EMBL" id="TNY31884.1"/>
    </source>
</evidence>
<dbReference type="CDD" id="cd08267">
    <property type="entry name" value="MDR1"/>
    <property type="match status" value="1"/>
</dbReference>
<dbReference type="Pfam" id="PF13602">
    <property type="entry name" value="ADH_zinc_N_2"/>
    <property type="match status" value="1"/>
</dbReference>
<proteinExistence type="predicted"/>
<keyword evidence="2" id="KW-0560">Oxidoreductase</keyword>
<evidence type="ECO:0000256" key="2">
    <source>
        <dbReference type="ARBA" id="ARBA00023002"/>
    </source>
</evidence>
<keyword evidence="1" id="KW-0521">NADP</keyword>
<dbReference type="EMBL" id="VFFF01000001">
    <property type="protein sequence ID" value="TNY31884.1"/>
    <property type="molecule type" value="Genomic_DNA"/>
</dbReference>
<dbReference type="Pfam" id="PF08240">
    <property type="entry name" value="ADH_N"/>
    <property type="match status" value="1"/>
</dbReference>
<dbReference type="SMART" id="SM00829">
    <property type="entry name" value="PKS_ER"/>
    <property type="match status" value="1"/>
</dbReference>
<dbReference type="PANTHER" id="PTHR48106:SF18">
    <property type="entry name" value="QUINONE OXIDOREDUCTASE PIG3"/>
    <property type="match status" value="1"/>
</dbReference>
<dbReference type="GO" id="GO:0016651">
    <property type="term" value="F:oxidoreductase activity, acting on NAD(P)H"/>
    <property type="evidence" value="ECO:0007669"/>
    <property type="project" value="TreeGrafter"/>
</dbReference>
<comment type="caution">
    <text evidence="4">The sequence shown here is derived from an EMBL/GenBank/DDBJ whole genome shotgun (WGS) entry which is preliminary data.</text>
</comment>
<dbReference type="SUPFAM" id="SSF51735">
    <property type="entry name" value="NAD(P)-binding Rossmann-fold domains"/>
    <property type="match status" value="1"/>
</dbReference>
<dbReference type="InterPro" id="IPR011032">
    <property type="entry name" value="GroES-like_sf"/>
</dbReference>
<reference evidence="4 5" key="1">
    <citation type="submission" date="2019-06" db="EMBL/GenBank/DDBJ databases">
        <title>Genome of new Rhodobacteraceae sp. SM1903.</title>
        <authorList>
            <person name="Ren X."/>
        </authorList>
    </citation>
    <scope>NUCLEOTIDE SEQUENCE [LARGE SCALE GENOMIC DNA]</scope>
    <source>
        <strain evidence="4 5">SM1903</strain>
    </source>
</reference>
<evidence type="ECO:0000313" key="5">
    <source>
        <dbReference type="Proteomes" id="UP000314011"/>
    </source>
</evidence>
<dbReference type="GO" id="GO:0070402">
    <property type="term" value="F:NADPH binding"/>
    <property type="evidence" value="ECO:0007669"/>
    <property type="project" value="TreeGrafter"/>
</dbReference>
<name>A0A5C5GCK9_9RHOB</name>
<dbReference type="InterPro" id="IPR036291">
    <property type="entry name" value="NAD(P)-bd_dom_sf"/>
</dbReference>
<feature type="domain" description="Enoyl reductase (ER)" evidence="3">
    <location>
        <begin position="10"/>
        <end position="313"/>
    </location>
</feature>
<dbReference type="SUPFAM" id="SSF50129">
    <property type="entry name" value="GroES-like"/>
    <property type="match status" value="1"/>
</dbReference>
<dbReference type="Proteomes" id="UP000314011">
    <property type="component" value="Unassembled WGS sequence"/>
</dbReference>
<organism evidence="4 5">
    <name type="scientific">Pelagovum pacificum</name>
    <dbReference type="NCBI Taxonomy" id="2588711"/>
    <lineage>
        <taxon>Bacteria</taxon>
        <taxon>Pseudomonadati</taxon>
        <taxon>Pseudomonadota</taxon>
        <taxon>Alphaproteobacteria</taxon>
        <taxon>Rhodobacterales</taxon>
        <taxon>Paracoccaceae</taxon>
        <taxon>Pelagovum</taxon>
    </lineage>
</organism>
<dbReference type="InterPro" id="IPR013154">
    <property type="entry name" value="ADH-like_N"/>
</dbReference>
<keyword evidence="5" id="KW-1185">Reference proteome</keyword>
<evidence type="ECO:0000259" key="3">
    <source>
        <dbReference type="SMART" id="SM00829"/>
    </source>
</evidence>
<dbReference type="RefSeq" id="WP_140192565.1">
    <property type="nucleotide sequence ID" value="NZ_CP065915.1"/>
</dbReference>
<dbReference type="Gene3D" id="3.90.180.10">
    <property type="entry name" value="Medium-chain alcohol dehydrogenases, catalytic domain"/>
    <property type="match status" value="1"/>
</dbReference>
<evidence type="ECO:0000256" key="1">
    <source>
        <dbReference type="ARBA" id="ARBA00022857"/>
    </source>
</evidence>
<dbReference type="OrthoDB" id="5295340at2"/>
<dbReference type="Gene3D" id="3.40.50.720">
    <property type="entry name" value="NAD(P)-binding Rossmann-like Domain"/>
    <property type="match status" value="1"/>
</dbReference>
<protein>
    <submittedName>
        <fullName evidence="4">NAD(P)-dependent alcohol dehydrogenase</fullName>
    </submittedName>
</protein>
<dbReference type="PANTHER" id="PTHR48106">
    <property type="entry name" value="QUINONE OXIDOREDUCTASE PIG3-RELATED"/>
    <property type="match status" value="1"/>
</dbReference>
<dbReference type="AlphaFoldDB" id="A0A5C5GCK9"/>
<sequence>MKAVINDRYGGPDVLTLGERPMPDCGAGELLIRIAASSVSRTDVATLAGKPKAARVVTGLFGPKSTVLGLDFAGVVEESRSERFAPGDRVFGMSPGQYGAHAEYLVVAADGPVATIPDGIGFDQSVLCEGGWYAHSVLEALGVGEGFRLLVFGGGGAVGSAAIQIAKARGARVVAAVEPHQIDLASGLGADLAIDSRTLDELPEEFDGVLDAIGKLRFRRVRAKLTYTGRFASTDFGPGGEVLRLALFYTLAGRRGRVMLPMPRDADAIPSMLSELMAEGRYRAVIDRSYPMDRVREAYEYAATGTKTGIVVLDIPG</sequence>